<accession>A0A507QLZ7</accession>
<dbReference type="InterPro" id="IPR016162">
    <property type="entry name" value="Ald_DH_N"/>
</dbReference>
<dbReference type="InterPro" id="IPR016161">
    <property type="entry name" value="Ald_DH/histidinol_DH"/>
</dbReference>
<dbReference type="PANTHER" id="PTHR11699">
    <property type="entry name" value="ALDEHYDE DEHYDROGENASE-RELATED"/>
    <property type="match status" value="1"/>
</dbReference>
<comment type="caution">
    <text evidence="8">The sequence shown here is derived from an EMBL/GenBank/DDBJ whole genome shotgun (WGS) entry which is preliminary data.</text>
</comment>
<evidence type="ECO:0000313" key="8">
    <source>
        <dbReference type="EMBL" id="TQB69526.1"/>
    </source>
</evidence>
<evidence type="ECO:0000313" key="9">
    <source>
        <dbReference type="Proteomes" id="UP000319663"/>
    </source>
</evidence>
<name>A0A507QLZ7_MONPU</name>
<keyword evidence="9" id="KW-1185">Reference proteome</keyword>
<evidence type="ECO:0000256" key="5">
    <source>
        <dbReference type="PROSITE-ProRule" id="PRU10007"/>
    </source>
</evidence>
<dbReference type="Pfam" id="PF00171">
    <property type="entry name" value="Aldedh"/>
    <property type="match status" value="1"/>
</dbReference>
<gene>
    <name evidence="8" type="ORF">MPDQ_001701</name>
</gene>
<dbReference type="AlphaFoldDB" id="A0A507QLZ7"/>
<evidence type="ECO:0000256" key="1">
    <source>
        <dbReference type="ARBA" id="ARBA00009986"/>
    </source>
</evidence>
<dbReference type="InterPro" id="IPR029510">
    <property type="entry name" value="Ald_DH_CS_GLU"/>
</dbReference>
<dbReference type="PROSITE" id="PS00687">
    <property type="entry name" value="ALDEHYDE_DEHYDR_GLU"/>
    <property type="match status" value="1"/>
</dbReference>
<evidence type="ECO:0000256" key="3">
    <source>
        <dbReference type="ARBA" id="ARBA00024226"/>
    </source>
</evidence>
<sequence length="367" mass="39857">MSMQPWRQHWRPFNGPWKKFTAAQRGQALHKLGDLTLEYKDELVWLDATPIGKPLPFAHMEVEMAANTLKFNSDYAGWADKYAGESFPGNDGFIKIVRHEPLGVTVGINPWNGPLATGNVMILKPSEKTPFGSSRFAALATQSGIAPPGVTQSLPGAGATGALLSSHMKVRKVRFTGSVPTGRRVQQDAATSNLKRVTLELGGKSPAAIFEDCNFEVVLFWSVLAIAQNTGQACFAASRLFVQESIAEKFIGVFIRAMAEAAKTIGHLTDPATQLGPLADKAQLTRVASFEKDADDAQVYREIFGPVVRVRTFKDEANFLKLANDTEFGLMADVFTQDINRALRISSELDSGVVDINCCGLLAVDPG</sequence>
<dbReference type="Proteomes" id="UP000319663">
    <property type="component" value="Unassembled WGS sequence"/>
</dbReference>
<dbReference type="InterPro" id="IPR016163">
    <property type="entry name" value="Ald_DH_C"/>
</dbReference>
<evidence type="ECO:0000256" key="4">
    <source>
        <dbReference type="ARBA" id="ARBA00049194"/>
    </source>
</evidence>
<dbReference type="InterPro" id="IPR015590">
    <property type="entry name" value="Aldehyde_DH_dom"/>
</dbReference>
<dbReference type="STRING" id="5098.A0A507QLZ7"/>
<keyword evidence="2 6" id="KW-0560">Oxidoreductase</keyword>
<evidence type="ECO:0000259" key="7">
    <source>
        <dbReference type="Pfam" id="PF00171"/>
    </source>
</evidence>
<feature type="active site" evidence="5">
    <location>
        <position position="200"/>
    </location>
</feature>
<dbReference type="SUPFAM" id="SSF53720">
    <property type="entry name" value="ALDH-like"/>
    <property type="match status" value="1"/>
</dbReference>
<comment type="similarity">
    <text evidence="1 6">Belongs to the aldehyde dehydrogenase family.</text>
</comment>
<reference evidence="8 9" key="1">
    <citation type="submission" date="2019-06" db="EMBL/GenBank/DDBJ databases">
        <title>Wine fermentation using esterase from Monascus purpureus.</title>
        <authorList>
            <person name="Geng C."/>
            <person name="Zhang Y."/>
        </authorList>
    </citation>
    <scope>NUCLEOTIDE SEQUENCE [LARGE SCALE GENOMIC DNA]</scope>
    <source>
        <strain evidence="8">HQ1</strain>
    </source>
</reference>
<organism evidence="8 9">
    <name type="scientific">Monascus purpureus</name>
    <name type="common">Red mold</name>
    <name type="synonym">Monascus anka</name>
    <dbReference type="NCBI Taxonomy" id="5098"/>
    <lineage>
        <taxon>Eukaryota</taxon>
        <taxon>Fungi</taxon>
        <taxon>Dikarya</taxon>
        <taxon>Ascomycota</taxon>
        <taxon>Pezizomycotina</taxon>
        <taxon>Eurotiomycetes</taxon>
        <taxon>Eurotiomycetidae</taxon>
        <taxon>Eurotiales</taxon>
        <taxon>Aspergillaceae</taxon>
        <taxon>Monascus</taxon>
    </lineage>
</organism>
<evidence type="ECO:0000256" key="2">
    <source>
        <dbReference type="ARBA" id="ARBA00023002"/>
    </source>
</evidence>
<evidence type="ECO:0000256" key="6">
    <source>
        <dbReference type="RuleBase" id="RU003345"/>
    </source>
</evidence>
<comment type="catalytic activity">
    <reaction evidence="4">
        <text>an aldehyde + NAD(+) + H2O = a carboxylate + NADH + 2 H(+)</text>
        <dbReference type="Rhea" id="RHEA:16185"/>
        <dbReference type="ChEBI" id="CHEBI:15377"/>
        <dbReference type="ChEBI" id="CHEBI:15378"/>
        <dbReference type="ChEBI" id="CHEBI:17478"/>
        <dbReference type="ChEBI" id="CHEBI:29067"/>
        <dbReference type="ChEBI" id="CHEBI:57540"/>
        <dbReference type="ChEBI" id="CHEBI:57945"/>
        <dbReference type="EC" id="1.2.1.3"/>
    </reaction>
</comment>
<dbReference type="Gene3D" id="3.40.605.10">
    <property type="entry name" value="Aldehyde Dehydrogenase, Chain A, domain 1"/>
    <property type="match status" value="1"/>
</dbReference>
<dbReference type="EC" id="1.2.1.3" evidence="3"/>
<dbReference type="Gene3D" id="3.40.309.10">
    <property type="entry name" value="Aldehyde Dehydrogenase, Chain A, domain 2"/>
    <property type="match status" value="2"/>
</dbReference>
<dbReference type="EMBL" id="VIFY01000148">
    <property type="protein sequence ID" value="TQB69526.1"/>
    <property type="molecule type" value="Genomic_DNA"/>
</dbReference>
<proteinExistence type="inferred from homology"/>
<dbReference type="GO" id="GO:0004029">
    <property type="term" value="F:aldehyde dehydrogenase (NAD+) activity"/>
    <property type="evidence" value="ECO:0007669"/>
    <property type="project" value="UniProtKB-EC"/>
</dbReference>
<feature type="domain" description="Aldehyde dehydrogenase" evidence="7">
    <location>
        <begin position="16"/>
        <end position="296"/>
    </location>
</feature>
<protein>
    <recommendedName>
        <fullName evidence="3">aldehyde dehydrogenase (NAD(+))</fullName>
        <ecNumber evidence="3">1.2.1.3</ecNumber>
    </recommendedName>
</protein>